<keyword evidence="4" id="KW-0413">Isomerase</keyword>
<proteinExistence type="inferred from homology"/>
<evidence type="ECO:0000256" key="6">
    <source>
        <dbReference type="SAM" id="MobiDB-lite"/>
    </source>
</evidence>
<dbReference type="GO" id="GO:0071513">
    <property type="term" value="C:phosphopantothenoylcysteine decarboxylase complex"/>
    <property type="evidence" value="ECO:0007669"/>
    <property type="project" value="TreeGrafter"/>
</dbReference>
<dbReference type="PANTHER" id="PTHR14359:SF6">
    <property type="entry name" value="PHOSPHOPANTOTHENOYLCYSTEINE DECARBOXYLASE"/>
    <property type="match status" value="1"/>
</dbReference>
<name>A0A504X9K9_LEIDO</name>
<dbReference type="InterPro" id="IPR036551">
    <property type="entry name" value="Flavin_trans-like"/>
</dbReference>
<evidence type="ECO:0000259" key="8">
    <source>
        <dbReference type="Pfam" id="PF02441"/>
    </source>
</evidence>
<dbReference type="EMBL" id="RHLC01000011">
    <property type="protein sequence ID" value="TPP45722.1"/>
    <property type="molecule type" value="Genomic_DNA"/>
</dbReference>
<dbReference type="GO" id="GO:0004633">
    <property type="term" value="F:phosphopantothenoylcysteine decarboxylase activity"/>
    <property type="evidence" value="ECO:0007669"/>
    <property type="project" value="TreeGrafter"/>
</dbReference>
<evidence type="ECO:0000256" key="3">
    <source>
        <dbReference type="ARBA" id="ARBA00022993"/>
    </source>
</evidence>
<evidence type="ECO:0000256" key="1">
    <source>
        <dbReference type="ARBA" id="ARBA00009375"/>
    </source>
</evidence>
<dbReference type="Gene3D" id="3.30.70.660">
    <property type="entry name" value="Pseudouridine synthase I, catalytic domain, C-terminal subdomain"/>
    <property type="match status" value="1"/>
</dbReference>
<comment type="caution">
    <text evidence="9">The sequence shown here is derived from an EMBL/GenBank/DDBJ whole genome shotgun (WGS) entry which is preliminary data.</text>
</comment>
<dbReference type="Gene3D" id="3.40.50.1950">
    <property type="entry name" value="Flavin prenyltransferase-like"/>
    <property type="match status" value="1"/>
</dbReference>
<dbReference type="SUPFAM" id="SSF52507">
    <property type="entry name" value="Homo-oligomeric flavin-containing Cys decarboxylases, HFCD"/>
    <property type="match status" value="1"/>
</dbReference>
<evidence type="ECO:0000313" key="10">
    <source>
        <dbReference type="Proteomes" id="UP000318447"/>
    </source>
</evidence>
<reference evidence="10" key="1">
    <citation type="submission" date="2019-02" db="EMBL/GenBank/DDBJ databases">
        <title>FDA dAtabase for Regulatory Grade micrObial Sequences (FDA-ARGOS): Supporting development and validation of Infectious Disease Dx tests.</title>
        <authorList>
            <person name="Duncan R."/>
            <person name="Fisher C."/>
            <person name="Tallon L."/>
            <person name="Sadzewicz L."/>
            <person name="Sengamalay N."/>
            <person name="Ott S."/>
            <person name="Godinez A."/>
            <person name="Nagaraj S."/>
            <person name="Vavikolanu K."/>
            <person name="Nadendla S."/>
            <person name="Aluvathingal J."/>
            <person name="Sichtig H."/>
        </authorList>
    </citation>
    <scope>NUCLEOTIDE SEQUENCE [LARGE SCALE GENOMIC DNA]</scope>
    <source>
        <strain evidence="10">FDAARGOS_361</strain>
    </source>
</reference>
<dbReference type="GO" id="GO:0009982">
    <property type="term" value="F:pseudouridine synthase activity"/>
    <property type="evidence" value="ECO:0007669"/>
    <property type="project" value="InterPro"/>
</dbReference>
<dbReference type="VEuPathDB" id="TriTrypDB:LDHU3_30.2050"/>
<dbReference type="AlphaFoldDB" id="A0A504X9K9"/>
<dbReference type="NCBIfam" id="TIGR00071">
    <property type="entry name" value="hisT_truA"/>
    <property type="match status" value="1"/>
</dbReference>
<evidence type="ECO:0000256" key="5">
    <source>
        <dbReference type="ARBA" id="ARBA00038350"/>
    </source>
</evidence>
<feature type="compositionally biased region" description="Polar residues" evidence="6">
    <location>
        <begin position="347"/>
        <end position="356"/>
    </location>
</feature>
<dbReference type="FunFam" id="3.30.70.660:FF:000025">
    <property type="entry name" value="tRNA pseudouridine synthase"/>
    <property type="match status" value="1"/>
</dbReference>
<feature type="region of interest" description="Disordered" evidence="6">
    <location>
        <begin position="268"/>
        <end position="289"/>
    </location>
</feature>
<dbReference type="VEuPathDB" id="TriTrypDB:LdBPK_301570.1"/>
<dbReference type="GO" id="GO:0003723">
    <property type="term" value="F:RNA binding"/>
    <property type="evidence" value="ECO:0007669"/>
    <property type="project" value="InterPro"/>
</dbReference>
<comment type="similarity">
    <text evidence="5">Belongs to the HFCD (homooligomeric flavin containing Cys decarboxylase) superfamily.</text>
</comment>
<feature type="domain" description="Pseudouridine synthase I TruA alpha/beta" evidence="7">
    <location>
        <begin position="641"/>
        <end position="748"/>
    </location>
</feature>
<dbReference type="Proteomes" id="UP000318447">
    <property type="component" value="Unassembled WGS sequence"/>
</dbReference>
<dbReference type="VEuPathDB" id="TriTrypDB:LdBPK_301550.1"/>
<dbReference type="VEuPathDB" id="TriTrypDB:LdCL_300021000"/>
<evidence type="ECO:0000256" key="2">
    <source>
        <dbReference type="ARBA" id="ARBA00022694"/>
    </source>
</evidence>
<dbReference type="GO" id="GO:0010181">
    <property type="term" value="F:FMN binding"/>
    <property type="evidence" value="ECO:0007669"/>
    <property type="project" value="TreeGrafter"/>
</dbReference>
<feature type="region of interest" description="Disordered" evidence="6">
    <location>
        <begin position="329"/>
        <end position="356"/>
    </location>
</feature>
<dbReference type="SUPFAM" id="SSF55120">
    <property type="entry name" value="Pseudouridine synthase"/>
    <property type="match status" value="1"/>
</dbReference>
<dbReference type="HAMAP" id="MF_00171">
    <property type="entry name" value="TruA"/>
    <property type="match status" value="1"/>
</dbReference>
<dbReference type="FunFam" id="3.30.70.580:FF:000022">
    <property type="entry name" value="tRNA pseudouridine synthase"/>
    <property type="match status" value="1"/>
</dbReference>
<dbReference type="PANTHER" id="PTHR14359">
    <property type="entry name" value="HOMO-OLIGOMERIC FLAVIN CONTAINING CYS DECARBOXYLASE FAMILY"/>
    <property type="match status" value="1"/>
</dbReference>
<dbReference type="Pfam" id="PF02441">
    <property type="entry name" value="Flavoprotein"/>
    <property type="match status" value="1"/>
</dbReference>
<sequence length="942" mass="103531">MASPESPQTSLPSEEKYPSVHLLLLITGSVAAIKTGLLLDQLSTERCNIRIAATKAAFHFLRRAQPSKTGIPFQSIITDEQEWSEWQAMNDAVVHIELRRWADLVVIAPLNANTLAKVATGLCDNLVSSVMRAWEVKQKPVILCPAMNTAMWTHPITAKQLNQLAEWYCDPDARSCTSCTNMIKTSFPVGDSCASPSRAVVKESAETNGREAEDSATTAINTSSSKRLACGDIGIGGMASVEEIALHIRHTMKLIRDEKRRCFQEAPVRREAEAGGTQPVAHPPQETHYRSGEALSQAKVKGQWTGKAVGGKRLARKIKLVEADLKGSEAALTSSTAKDEGLLKDSPPSNAPNSLTQKKLIDKRTGHLSAGFMMLWPKLMTVVHEDLAGLLVHEKPALHRKPSALWPHSGRLYAVRDPNLLCAGIQIIGTEFTAAAAYCSAPGASATGEADDHSAVAGTVASSASVCGSREAAALPPTALLKLGSTKKQRTERAFLFDRYPSRKIALRLAYHGHVHDGLAKQKETDNTVEGLVCDALRRLRLIPEDGPHNFGRCGRTDKGVSALGNALSLTARASCTADAEPQLPPLDYCSMLNNVLPSTIRIVGCALVDDAFDARFSCVHRTYRYYFFHRGLNLEAMQEAAAFFLGTHNFRNFCKMDVVNVSNFVRTVFSVGLHPSEALPELISYLEIRANSFLYHQIRCIMEVLFLVGRGLEVPSVVQTLLERGDRKPTYPLADGTPLVLWDCGFDNVQWQMSHCAFHAMEQELQDISTALLIRATSAAAMRSQLFRWYTGTADMFRKDTLEKSDTSGEGRSRAVAWRDPELRRLDMWSITGCDWTDPGTAGQIKARKRDLLYYLRTEANKGQPLSTTTSCEEKTSQTAETIASAPLAPVNYVPLLQRETERTYEEEVRELSGKKRARYEVNEAKKAAAAAAHKEVVSED</sequence>
<dbReference type="VEuPathDB" id="TriTrypDB:LdCL_300020900"/>
<dbReference type="InterPro" id="IPR020103">
    <property type="entry name" value="PsdUridine_synth_cat_dom_sf"/>
</dbReference>
<gene>
    <name evidence="9" type="ORF">CGC21_35565</name>
</gene>
<keyword evidence="2" id="KW-0819">tRNA processing</keyword>
<dbReference type="Pfam" id="PF01416">
    <property type="entry name" value="PseudoU_synth_1"/>
    <property type="match status" value="1"/>
</dbReference>
<feature type="domain" description="Flavoprotein" evidence="8">
    <location>
        <begin position="21"/>
        <end position="169"/>
    </location>
</feature>
<dbReference type="InterPro" id="IPR020097">
    <property type="entry name" value="PsdUridine_synth_TruA_a/b_dom"/>
</dbReference>
<evidence type="ECO:0000313" key="9">
    <source>
        <dbReference type="EMBL" id="TPP45722.1"/>
    </source>
</evidence>
<evidence type="ECO:0000259" key="7">
    <source>
        <dbReference type="Pfam" id="PF01416"/>
    </source>
</evidence>
<protein>
    <submittedName>
        <fullName evidence="9">tRNA pseudouridine(38-40) synthase</fullName>
    </submittedName>
</protein>
<dbReference type="GO" id="GO:0015937">
    <property type="term" value="P:coenzyme A biosynthetic process"/>
    <property type="evidence" value="ECO:0007669"/>
    <property type="project" value="UniProtKB-KW"/>
</dbReference>
<evidence type="ECO:0000256" key="4">
    <source>
        <dbReference type="ARBA" id="ARBA00023235"/>
    </source>
</evidence>
<dbReference type="InterPro" id="IPR020094">
    <property type="entry name" value="TruA/RsuA/RluB/E/F_N"/>
</dbReference>
<accession>A0A504X9K9</accession>
<dbReference type="InterPro" id="IPR001406">
    <property type="entry name" value="PsdUridine_synth_TruA"/>
</dbReference>
<dbReference type="GO" id="GO:0008033">
    <property type="term" value="P:tRNA processing"/>
    <property type="evidence" value="ECO:0007669"/>
    <property type="project" value="UniProtKB-KW"/>
</dbReference>
<dbReference type="InterPro" id="IPR020095">
    <property type="entry name" value="PsdUridine_synth_TruA_C"/>
</dbReference>
<dbReference type="GO" id="GO:0001522">
    <property type="term" value="P:pseudouridine synthesis"/>
    <property type="evidence" value="ECO:0007669"/>
    <property type="project" value="InterPro"/>
</dbReference>
<dbReference type="VEuPathDB" id="TriTrypDB:LDHU3_30.2030"/>
<organism evidence="9 10">
    <name type="scientific">Leishmania donovani</name>
    <dbReference type="NCBI Taxonomy" id="5661"/>
    <lineage>
        <taxon>Eukaryota</taxon>
        <taxon>Discoba</taxon>
        <taxon>Euglenozoa</taxon>
        <taxon>Kinetoplastea</taxon>
        <taxon>Metakinetoplastina</taxon>
        <taxon>Trypanosomatida</taxon>
        <taxon>Trypanosomatidae</taxon>
        <taxon>Leishmaniinae</taxon>
        <taxon>Leishmania</taxon>
    </lineage>
</organism>
<dbReference type="InterPro" id="IPR003382">
    <property type="entry name" value="Flavoprotein"/>
</dbReference>
<keyword evidence="3" id="KW-0173">Coenzyme A biosynthesis</keyword>
<dbReference type="Gene3D" id="3.30.70.580">
    <property type="entry name" value="Pseudouridine synthase I, catalytic domain, N-terminal subdomain"/>
    <property type="match status" value="1"/>
</dbReference>
<comment type="similarity">
    <text evidence="1">Belongs to the tRNA pseudouridine synthase TruA family.</text>
</comment>